<feature type="transmembrane region" description="Helical" evidence="5">
    <location>
        <begin position="12"/>
        <end position="30"/>
    </location>
</feature>
<evidence type="ECO:0000256" key="2">
    <source>
        <dbReference type="ARBA" id="ARBA00022837"/>
    </source>
</evidence>
<evidence type="ECO:0000256" key="3">
    <source>
        <dbReference type="ARBA" id="ARBA00023180"/>
    </source>
</evidence>
<keyword evidence="5" id="KW-1133">Transmembrane helix</keyword>
<proteinExistence type="predicted"/>
<dbReference type="InterPro" id="IPR017850">
    <property type="entry name" value="Alkaline_phosphatase_core_sf"/>
</dbReference>
<keyword evidence="2" id="KW-0106">Calcium</keyword>
<keyword evidence="5" id="KW-0812">Transmembrane</keyword>
<feature type="compositionally biased region" description="Basic and acidic residues" evidence="4">
    <location>
        <begin position="577"/>
        <end position="592"/>
    </location>
</feature>
<dbReference type="CDD" id="cd16029">
    <property type="entry name" value="4-S"/>
    <property type="match status" value="1"/>
</dbReference>
<evidence type="ECO:0000313" key="7">
    <source>
        <dbReference type="EMBL" id="CAE0623294.1"/>
    </source>
</evidence>
<keyword evidence="5" id="KW-0472">Membrane</keyword>
<dbReference type="AlphaFoldDB" id="A0A7S3XL37"/>
<dbReference type="PANTHER" id="PTHR10342:SF274">
    <property type="entry name" value="ARYLSULFATASE B"/>
    <property type="match status" value="1"/>
</dbReference>
<sequence>MDSSSSTANRRFGMVMFIFVAAMVAGLVYMNGSSSQQQALLPFLSTKSQTLLIPSMSLAEEETKVKKPNIVFLLVDDQGYNDVGYNSNDLHITPTIDALASDGIKLDRYYTMYVCTPARASLLTGKNAIKTGTHYQVLHDSAPWGLPLEHVLLPQYLKVEADYSTHMVGKWHLGFFHPAYIPTSRGFDSSFGFYAGQETYYSHNIIGTSEQFLDWFDNGRPYPEALGRFSLELMEERVDEIIRKEAAAGDPFFLLYSQQAIHYPLEDVPESYLSDDAAELIERFEVPNRRGVGQLAAALDLSVGRLVATLQAEGVWDNTVLIVASDNGGCTHYGGNNWPLRGGKNSLWEGGLRVPAFIHSPLLPEAARGTTYEELVHVSDWLPTIMGMLGVDGPFLKTLDGVDQWAALTGQAAAGAAPPRTSVLHNIEYAYDYHPTQYRAALTVRAGDRDLKLVTGETWDASYAPEVEDTNMQTCSQYFYSSSGETYVFDTRADPGEEEDLLAAGALDDATLAMLWKALDGHAAEVGDPAFQVDKWDLGCYRTWTEHGHFLVPWHAGLDLPEVTAQEIKAAMGAPPDLDRDEGPRDRSHEMP</sequence>
<organism evidence="7">
    <name type="scientific">Heterosigma akashiwo</name>
    <name type="common">Chromophytic alga</name>
    <name type="synonym">Heterosigma carterae</name>
    <dbReference type="NCBI Taxonomy" id="2829"/>
    <lineage>
        <taxon>Eukaryota</taxon>
        <taxon>Sar</taxon>
        <taxon>Stramenopiles</taxon>
        <taxon>Ochrophyta</taxon>
        <taxon>Raphidophyceae</taxon>
        <taxon>Chattonellales</taxon>
        <taxon>Chattonellaceae</taxon>
        <taxon>Heterosigma</taxon>
    </lineage>
</organism>
<dbReference type="GO" id="GO:0046872">
    <property type="term" value="F:metal ion binding"/>
    <property type="evidence" value="ECO:0007669"/>
    <property type="project" value="UniProtKB-KW"/>
</dbReference>
<gene>
    <name evidence="7" type="ORF">HAKA00212_LOCUS1960</name>
</gene>
<feature type="domain" description="Sulfatase N-terminal" evidence="6">
    <location>
        <begin position="68"/>
        <end position="391"/>
    </location>
</feature>
<dbReference type="InterPro" id="IPR047115">
    <property type="entry name" value="ARSB"/>
</dbReference>
<dbReference type="Gene3D" id="3.30.1120.10">
    <property type="match status" value="1"/>
</dbReference>
<dbReference type="GO" id="GO:0008484">
    <property type="term" value="F:sulfuric ester hydrolase activity"/>
    <property type="evidence" value="ECO:0007669"/>
    <property type="project" value="InterPro"/>
</dbReference>
<feature type="region of interest" description="Disordered" evidence="4">
    <location>
        <begin position="571"/>
        <end position="592"/>
    </location>
</feature>
<dbReference type="InterPro" id="IPR000917">
    <property type="entry name" value="Sulfatase_N"/>
</dbReference>
<evidence type="ECO:0000256" key="1">
    <source>
        <dbReference type="ARBA" id="ARBA00022723"/>
    </source>
</evidence>
<dbReference type="EMBL" id="HBIU01005157">
    <property type="protein sequence ID" value="CAE0623294.1"/>
    <property type="molecule type" value="Transcribed_RNA"/>
</dbReference>
<protein>
    <recommendedName>
        <fullName evidence="6">Sulfatase N-terminal domain-containing protein</fullName>
    </recommendedName>
</protein>
<keyword evidence="1" id="KW-0479">Metal-binding</keyword>
<evidence type="ECO:0000259" key="6">
    <source>
        <dbReference type="Pfam" id="PF00884"/>
    </source>
</evidence>
<reference evidence="7" key="1">
    <citation type="submission" date="2021-01" db="EMBL/GenBank/DDBJ databases">
        <authorList>
            <person name="Corre E."/>
            <person name="Pelletier E."/>
            <person name="Niang G."/>
            <person name="Scheremetjew M."/>
            <person name="Finn R."/>
            <person name="Kale V."/>
            <person name="Holt S."/>
            <person name="Cochrane G."/>
            <person name="Meng A."/>
            <person name="Brown T."/>
            <person name="Cohen L."/>
        </authorList>
    </citation>
    <scope>NUCLEOTIDE SEQUENCE</scope>
    <source>
        <strain evidence="7">CCMP3107</strain>
    </source>
</reference>
<accession>A0A7S3XL37</accession>
<evidence type="ECO:0000256" key="4">
    <source>
        <dbReference type="SAM" id="MobiDB-lite"/>
    </source>
</evidence>
<keyword evidence="3" id="KW-0325">Glycoprotein</keyword>
<dbReference type="PANTHER" id="PTHR10342">
    <property type="entry name" value="ARYLSULFATASE"/>
    <property type="match status" value="1"/>
</dbReference>
<name>A0A7S3XL37_HETAK</name>
<dbReference type="Gene3D" id="3.40.720.10">
    <property type="entry name" value="Alkaline Phosphatase, subunit A"/>
    <property type="match status" value="1"/>
</dbReference>
<dbReference type="SUPFAM" id="SSF53649">
    <property type="entry name" value="Alkaline phosphatase-like"/>
    <property type="match status" value="1"/>
</dbReference>
<evidence type="ECO:0000256" key="5">
    <source>
        <dbReference type="SAM" id="Phobius"/>
    </source>
</evidence>
<dbReference type="Pfam" id="PF00884">
    <property type="entry name" value="Sulfatase"/>
    <property type="match status" value="1"/>
</dbReference>